<organism evidence="1 2">
    <name type="scientific">Planktosalinus lacus</name>
    <dbReference type="NCBI Taxonomy" id="1526573"/>
    <lineage>
        <taxon>Bacteria</taxon>
        <taxon>Pseudomonadati</taxon>
        <taxon>Bacteroidota</taxon>
        <taxon>Flavobacteriia</taxon>
        <taxon>Flavobacteriales</taxon>
        <taxon>Flavobacteriaceae</taxon>
        <taxon>Planktosalinus</taxon>
    </lineage>
</organism>
<proteinExistence type="predicted"/>
<reference evidence="1" key="1">
    <citation type="journal article" date="2014" name="Int. J. Syst. Evol. Microbiol.">
        <title>Complete genome sequence of Corynebacterium casei LMG S-19264T (=DSM 44701T), isolated from a smear-ripened cheese.</title>
        <authorList>
            <consortium name="US DOE Joint Genome Institute (JGI-PGF)"/>
            <person name="Walter F."/>
            <person name="Albersmeier A."/>
            <person name="Kalinowski J."/>
            <person name="Ruckert C."/>
        </authorList>
    </citation>
    <scope>NUCLEOTIDE SEQUENCE</scope>
    <source>
        <strain evidence="1">CGMCC 1.12924</strain>
    </source>
</reference>
<dbReference type="EMBL" id="BMGK01000001">
    <property type="protein sequence ID" value="GGD82187.1"/>
    <property type="molecule type" value="Genomic_DNA"/>
</dbReference>
<sequence>MIINKNGMNIYMKNGRNKFTFSTKTSTVKITKASDKLTNKKFVKIRFILGK</sequence>
<name>A0A8J2Y7M9_9FLAO</name>
<evidence type="ECO:0000313" key="1">
    <source>
        <dbReference type="EMBL" id="GGD82187.1"/>
    </source>
</evidence>
<keyword evidence="2" id="KW-1185">Reference proteome</keyword>
<comment type="caution">
    <text evidence="1">The sequence shown here is derived from an EMBL/GenBank/DDBJ whole genome shotgun (WGS) entry which is preliminary data.</text>
</comment>
<gene>
    <name evidence="1" type="ORF">GCM10011312_03160</name>
</gene>
<accession>A0A8J2Y7M9</accession>
<dbReference type="AlphaFoldDB" id="A0A8J2Y7M9"/>
<reference evidence="1" key="2">
    <citation type="submission" date="2020-09" db="EMBL/GenBank/DDBJ databases">
        <authorList>
            <person name="Sun Q."/>
            <person name="Zhou Y."/>
        </authorList>
    </citation>
    <scope>NUCLEOTIDE SEQUENCE</scope>
    <source>
        <strain evidence="1">CGMCC 1.12924</strain>
    </source>
</reference>
<protein>
    <submittedName>
        <fullName evidence="1">Uncharacterized protein</fullName>
    </submittedName>
</protein>
<dbReference type="Proteomes" id="UP000652231">
    <property type="component" value="Unassembled WGS sequence"/>
</dbReference>
<evidence type="ECO:0000313" key="2">
    <source>
        <dbReference type="Proteomes" id="UP000652231"/>
    </source>
</evidence>